<keyword evidence="1" id="KW-0175">Coiled coil</keyword>
<feature type="region of interest" description="Disordered" evidence="2">
    <location>
        <begin position="336"/>
        <end position="366"/>
    </location>
</feature>
<feature type="region of interest" description="Disordered" evidence="2">
    <location>
        <begin position="1"/>
        <end position="24"/>
    </location>
</feature>
<feature type="compositionally biased region" description="Low complexity" evidence="2">
    <location>
        <begin position="1"/>
        <end position="22"/>
    </location>
</feature>
<dbReference type="RefSeq" id="WP_377170428.1">
    <property type="nucleotide sequence ID" value="NZ_JBHSMQ010000009.1"/>
</dbReference>
<dbReference type="Proteomes" id="UP001596052">
    <property type="component" value="Unassembled WGS sequence"/>
</dbReference>
<protein>
    <submittedName>
        <fullName evidence="3">Uncharacterized protein</fullName>
    </submittedName>
</protein>
<dbReference type="EMBL" id="JBHSMQ010000009">
    <property type="protein sequence ID" value="MFC5457291.1"/>
    <property type="molecule type" value="Genomic_DNA"/>
</dbReference>
<proteinExistence type="predicted"/>
<feature type="region of interest" description="Disordered" evidence="2">
    <location>
        <begin position="38"/>
        <end position="62"/>
    </location>
</feature>
<evidence type="ECO:0000256" key="2">
    <source>
        <dbReference type="SAM" id="MobiDB-lite"/>
    </source>
</evidence>
<comment type="caution">
    <text evidence="3">The sequence shown here is derived from an EMBL/GenBank/DDBJ whole genome shotgun (WGS) entry which is preliminary data.</text>
</comment>
<name>A0ABW0KXY3_9BACT</name>
<evidence type="ECO:0000256" key="1">
    <source>
        <dbReference type="SAM" id="Coils"/>
    </source>
</evidence>
<accession>A0ABW0KXY3</accession>
<evidence type="ECO:0000313" key="4">
    <source>
        <dbReference type="Proteomes" id="UP001596052"/>
    </source>
</evidence>
<evidence type="ECO:0000313" key="3">
    <source>
        <dbReference type="EMBL" id="MFC5457291.1"/>
    </source>
</evidence>
<organism evidence="3 4">
    <name type="scientific">Prosthecobacter fluviatilis</name>
    <dbReference type="NCBI Taxonomy" id="445931"/>
    <lineage>
        <taxon>Bacteria</taxon>
        <taxon>Pseudomonadati</taxon>
        <taxon>Verrucomicrobiota</taxon>
        <taxon>Verrucomicrobiia</taxon>
        <taxon>Verrucomicrobiales</taxon>
        <taxon>Verrucomicrobiaceae</taxon>
        <taxon>Prosthecobacter</taxon>
    </lineage>
</organism>
<keyword evidence="4" id="KW-1185">Reference proteome</keyword>
<feature type="coiled-coil region" evidence="1">
    <location>
        <begin position="210"/>
        <end position="255"/>
    </location>
</feature>
<reference evidence="4" key="1">
    <citation type="journal article" date="2019" name="Int. J. Syst. Evol. Microbiol.">
        <title>The Global Catalogue of Microorganisms (GCM) 10K type strain sequencing project: providing services to taxonomists for standard genome sequencing and annotation.</title>
        <authorList>
            <consortium name="The Broad Institute Genomics Platform"/>
            <consortium name="The Broad Institute Genome Sequencing Center for Infectious Disease"/>
            <person name="Wu L."/>
            <person name="Ma J."/>
        </authorList>
    </citation>
    <scope>NUCLEOTIDE SEQUENCE [LARGE SCALE GENOMIC DNA]</scope>
    <source>
        <strain evidence="4">CGMCC 4.1469</strain>
    </source>
</reference>
<gene>
    <name evidence="3" type="ORF">ACFQDI_20650</name>
</gene>
<sequence>MTDPAAPHASPAADSAAAEAGAVLQSLSESDASAVLESLSGSGGAGAGDGRTAPDAAVPGLGSLDEALAGTDLAQMTDAQLRDFESGDPLRVQAALAAVQQPAALAEGEADTGAAEDSGGLSATAAPSRISIKALKPEDRARTVQALDLIRAGHSPAAAFAQVFGHPAASAEGEAAGYAPGSEFDAAAEAADPYGADAPTAQPHSTAPQVAELQQHLGHLQQQYLQAKASYDPAATDLLEQITDVKMDLREAQREAATVGRAWQGRQAESHARALQMYAPLIADDGCGFVSHCDDEILLAEAKSDPILNHPDWPEKIGRRVLDKFFAGAAAHSPGHAEGASLIPPAPRHTLRLPGSPVGPGFSAGALSPQTAMAEIDKLTPEQQDAFIHSLDRLTSAKARR</sequence>